<reference evidence="1" key="1">
    <citation type="submission" date="2019-12" db="EMBL/GenBank/DDBJ databases">
        <title>Genome sequencing and annotation of Brassica cretica.</title>
        <authorList>
            <person name="Studholme D.J."/>
            <person name="Sarris P."/>
        </authorList>
    </citation>
    <scope>NUCLEOTIDE SEQUENCE</scope>
    <source>
        <strain evidence="1">PFS-109/04</strain>
        <tissue evidence="1">Leaf</tissue>
    </source>
</reference>
<evidence type="ECO:0000313" key="1">
    <source>
        <dbReference type="EMBL" id="KAF3583964.1"/>
    </source>
</evidence>
<organism evidence="1 2">
    <name type="scientific">Brassica cretica</name>
    <name type="common">Mustard</name>
    <dbReference type="NCBI Taxonomy" id="69181"/>
    <lineage>
        <taxon>Eukaryota</taxon>
        <taxon>Viridiplantae</taxon>
        <taxon>Streptophyta</taxon>
        <taxon>Embryophyta</taxon>
        <taxon>Tracheophyta</taxon>
        <taxon>Spermatophyta</taxon>
        <taxon>Magnoliopsida</taxon>
        <taxon>eudicotyledons</taxon>
        <taxon>Gunneridae</taxon>
        <taxon>Pentapetalae</taxon>
        <taxon>rosids</taxon>
        <taxon>malvids</taxon>
        <taxon>Brassicales</taxon>
        <taxon>Brassicaceae</taxon>
        <taxon>Brassiceae</taxon>
        <taxon>Brassica</taxon>
    </lineage>
</organism>
<evidence type="ECO:0008006" key="3">
    <source>
        <dbReference type="Google" id="ProtNLM"/>
    </source>
</evidence>
<dbReference type="EMBL" id="QGKX02000088">
    <property type="protein sequence ID" value="KAF3583964.1"/>
    <property type="molecule type" value="Genomic_DNA"/>
</dbReference>
<evidence type="ECO:0000313" key="2">
    <source>
        <dbReference type="Proteomes" id="UP000712600"/>
    </source>
</evidence>
<comment type="caution">
    <text evidence="1">The sequence shown here is derived from an EMBL/GenBank/DDBJ whole genome shotgun (WGS) entry which is preliminary data.</text>
</comment>
<name>A0A8S9RW80_BRACR</name>
<dbReference type="AlphaFoldDB" id="A0A8S9RW80"/>
<gene>
    <name evidence="1" type="ORF">F2Q69_00028158</name>
</gene>
<accession>A0A8S9RW80</accession>
<sequence>MEAKDGEKNRTHPMLGRSENINHTLFECPPALQIWALSPISSAPGVFPCTSCWVPSRWRKPIGFTEGIWISTVGSSVDWVLVKLVVTVLQQCCLECLVALCSLSLCSVQVVEQGGRGCTHIHLYSELLSGLRSRGFSFSHRGGSHKVRRSRPLHSTAPRARFPQHISVYKLRSPIEPSLINYETRLRAFRYFHGYYESWKLAQIDKILEEEDGISAEHHQTAPIHVDIGHRYKCQVDGSWSEKDKWMGMGFILLEAEEVILLQQQPIIVILNKIEWPSLAAELDEIKLLSTRLHDFVFTFIPRNLNFRADSLAKGSRSLVECFAIVADLAPNRYTKAACLNEPE</sequence>
<protein>
    <recommendedName>
        <fullName evidence="3">RNase H type-1 domain-containing protein</fullName>
    </recommendedName>
</protein>
<dbReference type="Proteomes" id="UP000712600">
    <property type="component" value="Unassembled WGS sequence"/>
</dbReference>
<proteinExistence type="predicted"/>